<keyword evidence="1" id="KW-0812">Transmembrane</keyword>
<gene>
    <name evidence="2" type="ORF">LCGC14_1476630</name>
</gene>
<comment type="caution">
    <text evidence="2">The sequence shown here is derived from an EMBL/GenBank/DDBJ whole genome shotgun (WGS) entry which is preliminary data.</text>
</comment>
<sequence length="118" mass="13706">MRAGTITGKVWKTIKKYAKRHIFHMIMIVVFAILTVSHITQYTIVGSVYGLTALNKIALNSYRQEVSDDREIDKESVYDTIKDQETKFYLIAFIAFEEEWIELKKEAEDVINSAQLIE</sequence>
<protein>
    <submittedName>
        <fullName evidence="2">Uncharacterized protein</fullName>
    </submittedName>
</protein>
<dbReference type="EMBL" id="LAZR01010447">
    <property type="protein sequence ID" value="KKM66898.1"/>
    <property type="molecule type" value="Genomic_DNA"/>
</dbReference>
<organism evidence="2">
    <name type="scientific">marine sediment metagenome</name>
    <dbReference type="NCBI Taxonomy" id="412755"/>
    <lineage>
        <taxon>unclassified sequences</taxon>
        <taxon>metagenomes</taxon>
        <taxon>ecological metagenomes</taxon>
    </lineage>
</organism>
<keyword evidence="1" id="KW-1133">Transmembrane helix</keyword>
<evidence type="ECO:0000313" key="2">
    <source>
        <dbReference type="EMBL" id="KKM66898.1"/>
    </source>
</evidence>
<evidence type="ECO:0000256" key="1">
    <source>
        <dbReference type="SAM" id="Phobius"/>
    </source>
</evidence>
<feature type="transmembrane region" description="Helical" evidence="1">
    <location>
        <begin position="21"/>
        <end position="39"/>
    </location>
</feature>
<keyword evidence="1" id="KW-0472">Membrane</keyword>
<proteinExistence type="predicted"/>
<reference evidence="2" key="1">
    <citation type="journal article" date="2015" name="Nature">
        <title>Complex archaea that bridge the gap between prokaryotes and eukaryotes.</title>
        <authorList>
            <person name="Spang A."/>
            <person name="Saw J.H."/>
            <person name="Jorgensen S.L."/>
            <person name="Zaremba-Niedzwiedzka K."/>
            <person name="Martijn J."/>
            <person name="Lind A.E."/>
            <person name="van Eijk R."/>
            <person name="Schleper C."/>
            <person name="Guy L."/>
            <person name="Ettema T.J."/>
        </authorList>
    </citation>
    <scope>NUCLEOTIDE SEQUENCE</scope>
</reference>
<dbReference type="AlphaFoldDB" id="A0A0F9JBI4"/>
<accession>A0A0F9JBI4</accession>
<name>A0A0F9JBI4_9ZZZZ</name>